<evidence type="ECO:0000313" key="2">
    <source>
        <dbReference type="EMBL" id="MFD1786329.1"/>
    </source>
</evidence>
<dbReference type="Pfam" id="PF01408">
    <property type="entry name" value="GFO_IDH_MocA"/>
    <property type="match status" value="1"/>
</dbReference>
<sequence>MKVAIVGFGKIARDQHVPAIANSGAFELAATASRHAHAEGLPAYPDIEALLAAEPDIAAIALCQPPQVRHAAARAAIAAGRHVFLEKPPGATLSEVVDLARAADDAGVTLFASWHSRFAAGVESARDWLAGRTIRSIRIDWKEDVRHWHPGQQWIWEPGGLGVFDPGINALSILTRLLRGPVRLEAATLEFPANRDAPIAATLAMRTTEGAPIAADFDWRQTGPQTWDIVVETDAGMLRLAEGGNRLFVDGVERPLPAEGEYPALYARFARLVADGRSDVDVAPLRLVADAFLAGRRTATAAFED</sequence>
<dbReference type="InterPro" id="IPR000683">
    <property type="entry name" value="Gfo/Idh/MocA-like_OxRdtase_N"/>
</dbReference>
<comment type="caution">
    <text evidence="2">The sequence shown here is derived from an EMBL/GenBank/DDBJ whole genome shotgun (WGS) entry which is preliminary data.</text>
</comment>
<dbReference type="Gene3D" id="3.40.50.720">
    <property type="entry name" value="NAD(P)-binding Rossmann-like Domain"/>
    <property type="match status" value="1"/>
</dbReference>
<dbReference type="InterPro" id="IPR050463">
    <property type="entry name" value="Gfo/Idh/MocA_oxidrdct_glycsds"/>
</dbReference>
<evidence type="ECO:0000259" key="1">
    <source>
        <dbReference type="Pfam" id="PF01408"/>
    </source>
</evidence>
<dbReference type="Gene3D" id="3.30.360.10">
    <property type="entry name" value="Dihydrodipicolinate Reductase, domain 2"/>
    <property type="match status" value="1"/>
</dbReference>
<dbReference type="Proteomes" id="UP001597283">
    <property type="component" value="Unassembled WGS sequence"/>
</dbReference>
<feature type="domain" description="Gfo/Idh/MocA-like oxidoreductase N-terminal" evidence="1">
    <location>
        <begin position="1"/>
        <end position="111"/>
    </location>
</feature>
<reference evidence="3" key="1">
    <citation type="journal article" date="2019" name="Int. J. Syst. Evol. Microbiol.">
        <title>The Global Catalogue of Microorganisms (GCM) 10K type strain sequencing project: providing services to taxonomists for standard genome sequencing and annotation.</title>
        <authorList>
            <consortium name="The Broad Institute Genomics Platform"/>
            <consortium name="The Broad Institute Genome Sequencing Center for Infectious Disease"/>
            <person name="Wu L."/>
            <person name="Ma J."/>
        </authorList>
    </citation>
    <scope>NUCLEOTIDE SEQUENCE [LARGE SCALE GENOMIC DNA]</scope>
    <source>
        <strain evidence="3">Q85</strain>
    </source>
</reference>
<dbReference type="PANTHER" id="PTHR43818">
    <property type="entry name" value="BCDNA.GH03377"/>
    <property type="match status" value="1"/>
</dbReference>
<dbReference type="PANTHER" id="PTHR43818:SF7">
    <property type="entry name" value="DEHYDROGENASE"/>
    <property type="match status" value="1"/>
</dbReference>
<keyword evidence="3" id="KW-1185">Reference proteome</keyword>
<dbReference type="EMBL" id="JBHUFC010000001">
    <property type="protein sequence ID" value="MFD1786329.1"/>
    <property type="molecule type" value="Genomic_DNA"/>
</dbReference>
<dbReference type="SUPFAM" id="SSF51735">
    <property type="entry name" value="NAD(P)-binding Rossmann-fold domains"/>
    <property type="match status" value="1"/>
</dbReference>
<protein>
    <submittedName>
        <fullName evidence="2">Gfo/Idh/MocA family protein</fullName>
    </submittedName>
</protein>
<evidence type="ECO:0000313" key="3">
    <source>
        <dbReference type="Proteomes" id="UP001597283"/>
    </source>
</evidence>
<dbReference type="InterPro" id="IPR036291">
    <property type="entry name" value="NAD(P)-bd_dom_sf"/>
</dbReference>
<proteinExistence type="predicted"/>
<gene>
    <name evidence="2" type="ORF">ACFSC3_01970</name>
</gene>
<name>A0ABW4N9P9_9SPHN</name>
<organism evidence="2 3">
    <name type="scientific">Sphingomonas floccifaciens</name>
    <dbReference type="NCBI Taxonomy" id="1844115"/>
    <lineage>
        <taxon>Bacteria</taxon>
        <taxon>Pseudomonadati</taxon>
        <taxon>Pseudomonadota</taxon>
        <taxon>Alphaproteobacteria</taxon>
        <taxon>Sphingomonadales</taxon>
        <taxon>Sphingomonadaceae</taxon>
        <taxon>Sphingomonas</taxon>
    </lineage>
</organism>
<dbReference type="RefSeq" id="WP_380938201.1">
    <property type="nucleotide sequence ID" value="NZ_JBHUFC010000001.1"/>
</dbReference>
<accession>A0ABW4N9P9</accession>